<protein>
    <submittedName>
        <fullName evidence="1">Uncharacterized protein</fullName>
    </submittedName>
</protein>
<dbReference type="AlphaFoldDB" id="A0AAV7L6B5"/>
<evidence type="ECO:0000313" key="2">
    <source>
        <dbReference type="Proteomes" id="UP001066276"/>
    </source>
</evidence>
<proteinExistence type="predicted"/>
<dbReference type="EMBL" id="JANPWB010000015">
    <property type="protein sequence ID" value="KAJ1087075.1"/>
    <property type="molecule type" value="Genomic_DNA"/>
</dbReference>
<feature type="non-terminal residue" evidence="1">
    <location>
        <position position="87"/>
    </location>
</feature>
<organism evidence="1 2">
    <name type="scientific">Pleurodeles waltl</name>
    <name type="common">Iberian ribbed newt</name>
    <dbReference type="NCBI Taxonomy" id="8319"/>
    <lineage>
        <taxon>Eukaryota</taxon>
        <taxon>Metazoa</taxon>
        <taxon>Chordata</taxon>
        <taxon>Craniata</taxon>
        <taxon>Vertebrata</taxon>
        <taxon>Euteleostomi</taxon>
        <taxon>Amphibia</taxon>
        <taxon>Batrachia</taxon>
        <taxon>Caudata</taxon>
        <taxon>Salamandroidea</taxon>
        <taxon>Salamandridae</taxon>
        <taxon>Pleurodelinae</taxon>
        <taxon>Pleurodeles</taxon>
    </lineage>
</organism>
<reference evidence="1" key="1">
    <citation type="journal article" date="2022" name="bioRxiv">
        <title>Sequencing and chromosome-scale assembly of the giantPleurodeles waltlgenome.</title>
        <authorList>
            <person name="Brown T."/>
            <person name="Elewa A."/>
            <person name="Iarovenko S."/>
            <person name="Subramanian E."/>
            <person name="Araus A.J."/>
            <person name="Petzold A."/>
            <person name="Susuki M."/>
            <person name="Suzuki K.-i.T."/>
            <person name="Hayashi T."/>
            <person name="Toyoda A."/>
            <person name="Oliveira C."/>
            <person name="Osipova E."/>
            <person name="Leigh N.D."/>
            <person name="Simon A."/>
            <person name="Yun M.H."/>
        </authorList>
    </citation>
    <scope>NUCLEOTIDE SEQUENCE</scope>
    <source>
        <strain evidence="1">20211129_DDA</strain>
        <tissue evidence="1">Liver</tissue>
    </source>
</reference>
<accession>A0AAV7L6B5</accession>
<name>A0AAV7L6B5_PLEWA</name>
<gene>
    <name evidence="1" type="ORF">NDU88_000269</name>
</gene>
<comment type="caution">
    <text evidence="1">The sequence shown here is derived from an EMBL/GenBank/DDBJ whole genome shotgun (WGS) entry which is preliminary data.</text>
</comment>
<feature type="non-terminal residue" evidence="1">
    <location>
        <position position="1"/>
    </location>
</feature>
<keyword evidence="2" id="KW-1185">Reference proteome</keyword>
<sequence length="87" mass="10072">GVETPAHFSWREKFCHSTMSQSSQESDLRNPDFLQRLWEILEQQPIHSVQPIDLNFSSDPTEDGPANKIEISMDCIRMHDLEACEQI</sequence>
<evidence type="ECO:0000313" key="1">
    <source>
        <dbReference type="EMBL" id="KAJ1087075.1"/>
    </source>
</evidence>
<dbReference type="Proteomes" id="UP001066276">
    <property type="component" value="Chromosome 11"/>
</dbReference>